<gene>
    <name evidence="1" type="ORF">AKJ61_02545</name>
</gene>
<dbReference type="PANTHER" id="PTHR38031">
    <property type="entry name" value="SULFUR CARRIER PROTEIN SLR0821-RELATED"/>
    <property type="match status" value="1"/>
</dbReference>
<dbReference type="EMBL" id="LHXK01000029">
    <property type="protein sequence ID" value="KXA89600.1"/>
    <property type="molecule type" value="Genomic_DNA"/>
</dbReference>
<dbReference type="InterPro" id="IPR016155">
    <property type="entry name" value="Mopterin_synth/thiamin_S_b"/>
</dbReference>
<name>A0A133U5Y2_9EURY</name>
<accession>A0A133U5Y2</accession>
<dbReference type="InterPro" id="IPR012675">
    <property type="entry name" value="Beta-grasp_dom_sf"/>
</dbReference>
<proteinExistence type="predicted"/>
<dbReference type="Proteomes" id="UP000070184">
    <property type="component" value="Unassembled WGS sequence"/>
</dbReference>
<dbReference type="PANTHER" id="PTHR38031:SF1">
    <property type="entry name" value="SULFUR CARRIER PROTEIN CYSO"/>
    <property type="match status" value="1"/>
</dbReference>
<dbReference type="InterPro" id="IPR054834">
    <property type="entry name" value="SAMP1_3"/>
</dbReference>
<evidence type="ECO:0008006" key="3">
    <source>
        <dbReference type="Google" id="ProtNLM"/>
    </source>
</evidence>
<dbReference type="Gene3D" id="3.10.20.30">
    <property type="match status" value="1"/>
</dbReference>
<evidence type="ECO:0000313" key="1">
    <source>
        <dbReference type="EMBL" id="KXA89600.1"/>
    </source>
</evidence>
<dbReference type="AlphaFoldDB" id="A0A133U5Y2"/>
<organism evidence="1 2">
    <name type="scientific">candidate division MSBL1 archaeon SCGC-AAA259B11</name>
    <dbReference type="NCBI Taxonomy" id="1698260"/>
    <lineage>
        <taxon>Archaea</taxon>
        <taxon>Methanobacteriati</taxon>
        <taxon>Methanobacteriota</taxon>
        <taxon>candidate division MSBL1</taxon>
    </lineage>
</organism>
<dbReference type="InterPro" id="IPR010038">
    <property type="entry name" value="MoaD_arc-typ"/>
</dbReference>
<dbReference type="InterPro" id="IPR052045">
    <property type="entry name" value="Sulfur_Carrier/Prot_Modifier"/>
</dbReference>
<dbReference type="NCBIfam" id="NF041918">
    <property type="entry name" value="SAMP1"/>
    <property type="match status" value="1"/>
</dbReference>
<keyword evidence="2" id="KW-1185">Reference proteome</keyword>
<comment type="caution">
    <text evidence="1">The sequence shown here is derived from an EMBL/GenBank/DDBJ whole genome shotgun (WGS) entry which is preliminary data.</text>
</comment>
<reference evidence="1 2" key="1">
    <citation type="journal article" date="2016" name="Sci. Rep.">
        <title>Metabolic traits of an uncultured archaeal lineage -MSBL1- from brine pools of the Red Sea.</title>
        <authorList>
            <person name="Mwirichia R."/>
            <person name="Alam I."/>
            <person name="Rashid M."/>
            <person name="Vinu M."/>
            <person name="Ba-Alawi W."/>
            <person name="Anthony Kamau A."/>
            <person name="Kamanda Ngugi D."/>
            <person name="Goker M."/>
            <person name="Klenk H.P."/>
            <person name="Bajic V."/>
            <person name="Stingl U."/>
        </authorList>
    </citation>
    <scope>NUCLEOTIDE SEQUENCE [LARGE SCALE GENOMIC DNA]</scope>
    <source>
        <strain evidence="1">SCGC-AAA259B11</strain>
    </source>
</reference>
<dbReference type="InterPro" id="IPR003749">
    <property type="entry name" value="ThiS/MoaD-like"/>
</dbReference>
<dbReference type="NCBIfam" id="TIGR01687">
    <property type="entry name" value="moaD_arch"/>
    <property type="match status" value="1"/>
</dbReference>
<dbReference type="Pfam" id="PF02597">
    <property type="entry name" value="ThiS"/>
    <property type="match status" value="1"/>
</dbReference>
<sequence>MTVEVKFFANFREIAGEKKINVSADNIRELLKGIVEDYGGLEEQIFANPETEELTDFVTILVNGRSIDTLNGLDTELNENDTVAIFPPVSGG</sequence>
<dbReference type="CDD" id="cd17505">
    <property type="entry name" value="Ubl_SAMP1_like"/>
    <property type="match status" value="1"/>
</dbReference>
<dbReference type="SUPFAM" id="SSF54285">
    <property type="entry name" value="MoaD/ThiS"/>
    <property type="match status" value="1"/>
</dbReference>
<evidence type="ECO:0000313" key="2">
    <source>
        <dbReference type="Proteomes" id="UP000070184"/>
    </source>
</evidence>
<protein>
    <recommendedName>
        <fullName evidence="3">MoaD family protein</fullName>
    </recommendedName>
</protein>